<dbReference type="Pfam" id="PF13558">
    <property type="entry name" value="SbcC_Walker_B"/>
    <property type="match status" value="1"/>
</dbReference>
<feature type="region of interest" description="Disordered" evidence="5">
    <location>
        <begin position="500"/>
        <end position="565"/>
    </location>
</feature>
<evidence type="ECO:0000259" key="6">
    <source>
        <dbReference type="Pfam" id="PF13476"/>
    </source>
</evidence>
<evidence type="ECO:0000256" key="1">
    <source>
        <dbReference type="ARBA" id="ARBA00006930"/>
    </source>
</evidence>
<gene>
    <name evidence="7" type="ORF">EAS64_10470</name>
</gene>
<dbReference type="GO" id="GO:0006302">
    <property type="term" value="P:double-strand break repair"/>
    <property type="evidence" value="ECO:0007669"/>
    <property type="project" value="InterPro"/>
</dbReference>
<dbReference type="Gene3D" id="3.40.50.300">
    <property type="entry name" value="P-loop containing nucleotide triphosphate hydrolases"/>
    <property type="match status" value="2"/>
</dbReference>
<feature type="region of interest" description="Disordered" evidence="5">
    <location>
        <begin position="370"/>
        <end position="412"/>
    </location>
</feature>
<evidence type="ECO:0000256" key="5">
    <source>
        <dbReference type="SAM" id="MobiDB-lite"/>
    </source>
</evidence>
<dbReference type="InterPro" id="IPR038729">
    <property type="entry name" value="Rad50/SbcC_AAA"/>
</dbReference>
<protein>
    <recommendedName>
        <fullName evidence="3">Nuclease SbcCD subunit C</fullName>
    </recommendedName>
</protein>
<feature type="compositionally biased region" description="Basic and acidic residues" evidence="5">
    <location>
        <begin position="534"/>
        <end position="544"/>
    </location>
</feature>
<accession>A0A6P2C3I4</accession>
<comment type="similarity">
    <text evidence="1">Belongs to the SMC family. SbcC subfamily.</text>
</comment>
<dbReference type="AlphaFoldDB" id="A0A6P2C3I4"/>
<comment type="subunit">
    <text evidence="2">Heterodimer of SbcC and SbcD.</text>
</comment>
<evidence type="ECO:0000313" key="8">
    <source>
        <dbReference type="Proteomes" id="UP000460272"/>
    </source>
</evidence>
<dbReference type="SUPFAM" id="SSF52540">
    <property type="entry name" value="P-loop containing nucleoside triphosphate hydrolases"/>
    <property type="match status" value="1"/>
</dbReference>
<dbReference type="EMBL" id="RPFW01000002">
    <property type="protein sequence ID" value="TVZ05036.1"/>
    <property type="molecule type" value="Genomic_DNA"/>
</dbReference>
<dbReference type="Proteomes" id="UP000460272">
    <property type="component" value="Unassembled WGS sequence"/>
</dbReference>
<dbReference type="Pfam" id="PF13476">
    <property type="entry name" value="AAA_23"/>
    <property type="match status" value="1"/>
</dbReference>
<evidence type="ECO:0000313" key="7">
    <source>
        <dbReference type="EMBL" id="TVZ05036.1"/>
    </source>
</evidence>
<proteinExistence type="inferred from homology"/>
<sequence length="1070" mass="112576">MRPLQLSFSGIRSYPGPVGPLDLTGKRLIAIVGDTGAGKSTVLEAISLALYGNCTWASGEHRELMAEGAVQMTVDLTFAHDGERWRVRRVYHANTTPSSHLLENLDTHEQTDGKRAVDAKIVALLQLSFGSFASAVLLPQGKFDRLLTASGTERTVLLRSIFGVQVIETVRDRAAQHREQLTGLLHRAELARRDLLADPAGTAVLEAAKAAEATRIADELGLALGTLRTLRAEASASRRRHTAISDALDKLEQRETRDAAAELAGISAADTELAGLEASAAQAQAQWAVQRGAADGQLAAASLEGFTPESLASAATVLDALPGRVAALLEEHGQLNADEAGLSCEAGQLAEMRARLVGLQSAAGTLAKAHADASAEHQEYRDARRSAEEAARTAMHRAAGAGKAQREEEAALSQASDFASSITGFETAANAAAAEVQSAEDHLARVLSQDAAHAAGAHLAPGEPCPVCVRPLPAGYQPPAPSDAEALSAAQLSVNNMKKAHGQARDQLAAARAKADSAQRAHAARQSDTQAARNRLEQARKAAVDRMQALEQRKPSAQASSAGEPAFEQALDTACIRLAGTAEEEQDELLGRLLAQLLSAAAEAERQFNSAAMLAGEKAGEAKAEAGAEAHAISVRQESHQKKLAAVPSARERHRNTLDVTAQELTALPAALRQMLPGEVLCITSEHARQARHAVTVQQEKVAELSRLRNQAIGELEDLSATLRRLEQRRRREVSGPLHSIAIYLQRWQDAVEEAVRACHGNSSVISVPARSAAGSVDAITSYAGALAQADKAVIASLSQAAEAAAGDAGTQLVKLHRAAGRLKAGKSGLPVIALPEGDGLLEPSSLDALVSGQTTARDDASRHRKNQATAEGQVQQAASLDAALRDGKARLSAVETLRGLLADGKFLRYLTDRRTRALLAVASEKFGTLSAGEFGFTEDFHVASRRSQAVRSPKTLSGGETFLASLALSLALVELHSRSGPRLGALFLDEGFASLDVDSLAGALAVLQAETGGDKLVAVISHLHAVAEAVEDVLWVERGPAGSAVRWLSADERDALVRQEATGGLLSLL</sequence>
<feature type="compositionally biased region" description="Low complexity" evidence="5">
    <location>
        <begin position="392"/>
        <end position="402"/>
    </location>
</feature>
<dbReference type="RefSeq" id="WP_145852743.1">
    <property type="nucleotide sequence ID" value="NZ_RPFW01000002.1"/>
</dbReference>
<feature type="domain" description="Rad50/SbcC-type AAA" evidence="6">
    <location>
        <begin position="6"/>
        <end position="148"/>
    </location>
</feature>
<keyword evidence="8" id="KW-1185">Reference proteome</keyword>
<comment type="caution">
    <text evidence="7">The sequence shown here is derived from an EMBL/GenBank/DDBJ whole genome shotgun (WGS) entry which is preliminary data.</text>
</comment>
<keyword evidence="4" id="KW-0175">Coiled coil</keyword>
<dbReference type="GO" id="GO:0016887">
    <property type="term" value="F:ATP hydrolysis activity"/>
    <property type="evidence" value="ECO:0007669"/>
    <property type="project" value="InterPro"/>
</dbReference>
<evidence type="ECO:0000256" key="2">
    <source>
        <dbReference type="ARBA" id="ARBA00011322"/>
    </source>
</evidence>
<dbReference type="PANTHER" id="PTHR32114:SF2">
    <property type="entry name" value="ABC TRANSPORTER ABCH.3"/>
    <property type="match status" value="1"/>
</dbReference>
<feature type="compositionally biased region" description="Basic and acidic residues" evidence="5">
    <location>
        <begin position="370"/>
        <end position="391"/>
    </location>
</feature>
<name>A0A6P2C3I4_9ACTN</name>
<evidence type="ECO:0000256" key="3">
    <source>
        <dbReference type="ARBA" id="ARBA00013368"/>
    </source>
</evidence>
<organism evidence="7 8">
    <name type="scientific">Trebonia kvetii</name>
    <dbReference type="NCBI Taxonomy" id="2480626"/>
    <lineage>
        <taxon>Bacteria</taxon>
        <taxon>Bacillati</taxon>
        <taxon>Actinomycetota</taxon>
        <taxon>Actinomycetes</taxon>
        <taxon>Streptosporangiales</taxon>
        <taxon>Treboniaceae</taxon>
        <taxon>Trebonia</taxon>
    </lineage>
</organism>
<dbReference type="PANTHER" id="PTHR32114">
    <property type="entry name" value="ABC TRANSPORTER ABCH.3"/>
    <property type="match status" value="1"/>
</dbReference>
<dbReference type="OrthoDB" id="9795626at2"/>
<feature type="coiled-coil region" evidence="4">
    <location>
        <begin position="702"/>
        <end position="729"/>
    </location>
</feature>
<dbReference type="InterPro" id="IPR027417">
    <property type="entry name" value="P-loop_NTPase"/>
</dbReference>
<evidence type="ECO:0000256" key="4">
    <source>
        <dbReference type="SAM" id="Coils"/>
    </source>
</evidence>
<reference evidence="7 8" key="1">
    <citation type="submission" date="2018-11" db="EMBL/GenBank/DDBJ databases">
        <title>Trebonia kvetii gen.nov., sp.nov., a novel acidophilic actinobacterium, and proposal of the new actinobacterial family Treboniaceae fam. nov.</title>
        <authorList>
            <person name="Rapoport D."/>
            <person name="Sagova-Mareckova M."/>
            <person name="Sedlacek I."/>
            <person name="Provaznik J."/>
            <person name="Kralova S."/>
            <person name="Pavlinic D."/>
            <person name="Benes V."/>
            <person name="Kopecky J."/>
        </authorList>
    </citation>
    <scope>NUCLEOTIDE SEQUENCE [LARGE SCALE GENOMIC DNA]</scope>
    <source>
        <strain evidence="7 8">15Tr583</strain>
    </source>
</reference>